<feature type="transmembrane region" description="Helical" evidence="1">
    <location>
        <begin position="47"/>
        <end position="69"/>
    </location>
</feature>
<comment type="caution">
    <text evidence="2">The sequence shown here is derived from an EMBL/GenBank/DDBJ whole genome shotgun (WGS) entry which is preliminary data.</text>
</comment>
<keyword evidence="1" id="KW-1133">Transmembrane helix</keyword>
<evidence type="ECO:0000313" key="2">
    <source>
        <dbReference type="EMBL" id="TKR66812.1"/>
    </source>
</evidence>
<reference evidence="2 3" key="2">
    <citation type="journal article" date="2019" name="G3 (Bethesda)">
        <title>Hybrid Assembly of the Genome of the Entomopathogenic Nematode Steinernema carpocapsae Identifies the X-Chromosome.</title>
        <authorList>
            <person name="Serra L."/>
            <person name="Macchietto M."/>
            <person name="Macias-Munoz A."/>
            <person name="McGill C.J."/>
            <person name="Rodriguez I.M."/>
            <person name="Rodriguez B."/>
            <person name="Murad R."/>
            <person name="Mortazavi A."/>
        </authorList>
    </citation>
    <scope>NUCLEOTIDE SEQUENCE [LARGE SCALE GENOMIC DNA]</scope>
    <source>
        <strain evidence="2 3">ALL</strain>
    </source>
</reference>
<dbReference type="SUPFAM" id="SSF81321">
    <property type="entry name" value="Family A G protein-coupled receptor-like"/>
    <property type="match status" value="1"/>
</dbReference>
<feature type="transmembrane region" description="Helical" evidence="1">
    <location>
        <begin position="230"/>
        <end position="251"/>
    </location>
</feature>
<feature type="transmembrane region" description="Helical" evidence="1">
    <location>
        <begin position="194"/>
        <end position="218"/>
    </location>
</feature>
<feature type="transmembrane region" description="Helical" evidence="1">
    <location>
        <begin position="132"/>
        <end position="158"/>
    </location>
</feature>
<organism evidence="2 3">
    <name type="scientific">Steinernema carpocapsae</name>
    <name type="common">Entomopathogenic nematode</name>
    <dbReference type="NCBI Taxonomy" id="34508"/>
    <lineage>
        <taxon>Eukaryota</taxon>
        <taxon>Metazoa</taxon>
        <taxon>Ecdysozoa</taxon>
        <taxon>Nematoda</taxon>
        <taxon>Chromadorea</taxon>
        <taxon>Rhabditida</taxon>
        <taxon>Tylenchina</taxon>
        <taxon>Panagrolaimomorpha</taxon>
        <taxon>Strongyloidoidea</taxon>
        <taxon>Steinernematidae</taxon>
        <taxon>Steinernema</taxon>
    </lineage>
</organism>
<proteinExistence type="predicted"/>
<keyword evidence="1" id="KW-0472">Membrane</keyword>
<dbReference type="AlphaFoldDB" id="A0A4U5MCQ0"/>
<dbReference type="EMBL" id="AZBU02000008">
    <property type="protein sequence ID" value="TKR66812.1"/>
    <property type="molecule type" value="Genomic_DNA"/>
</dbReference>
<dbReference type="Gene3D" id="1.20.1070.10">
    <property type="entry name" value="Rhodopsin 7-helix transmembrane proteins"/>
    <property type="match status" value="1"/>
</dbReference>
<dbReference type="OrthoDB" id="5862640at2759"/>
<evidence type="ECO:0000313" key="3">
    <source>
        <dbReference type="Proteomes" id="UP000298663"/>
    </source>
</evidence>
<evidence type="ECO:0008006" key="4">
    <source>
        <dbReference type="Google" id="ProtNLM"/>
    </source>
</evidence>
<accession>A0A4U5MCQ0</accession>
<name>A0A4U5MCQ0_STECR</name>
<gene>
    <name evidence="2" type="ORF">L596_023050</name>
</gene>
<keyword evidence="1" id="KW-0812">Transmembrane</keyword>
<evidence type="ECO:0000256" key="1">
    <source>
        <dbReference type="SAM" id="Phobius"/>
    </source>
</evidence>
<dbReference type="Proteomes" id="UP000298663">
    <property type="component" value="Unassembled WGS sequence"/>
</dbReference>
<reference evidence="2 3" key="1">
    <citation type="journal article" date="2015" name="Genome Biol.">
        <title>Comparative genomics of Steinernema reveals deeply conserved gene regulatory networks.</title>
        <authorList>
            <person name="Dillman A.R."/>
            <person name="Macchietto M."/>
            <person name="Porter C.F."/>
            <person name="Rogers A."/>
            <person name="Williams B."/>
            <person name="Antoshechkin I."/>
            <person name="Lee M.M."/>
            <person name="Goodwin Z."/>
            <person name="Lu X."/>
            <person name="Lewis E.E."/>
            <person name="Goodrich-Blair H."/>
            <person name="Stock S.P."/>
            <person name="Adams B.J."/>
            <person name="Sternberg P.W."/>
            <person name="Mortazavi A."/>
        </authorList>
    </citation>
    <scope>NUCLEOTIDE SEQUENCE [LARGE SCALE GENOMIC DNA]</scope>
    <source>
        <strain evidence="2 3">ALL</strain>
    </source>
</reference>
<dbReference type="CDD" id="cd00637">
    <property type="entry name" value="7tm_classA_rhodopsin-like"/>
    <property type="match status" value="1"/>
</dbReference>
<protein>
    <recommendedName>
        <fullName evidence="4">G-protein coupled receptors family 1 profile domain-containing protein</fullName>
    </recommendedName>
</protein>
<feature type="transmembrane region" description="Helical" evidence="1">
    <location>
        <begin position="90"/>
        <end position="112"/>
    </location>
</feature>
<sequence length="309" mass="34892">MFYMALDVGEFINGLSYVLTAIGRGSGVFDGTFGKPISFHQCFFERYWVHSLIIGTELPALITIVISIERILAVQKPKLYSRYVTPNTKIMSLVCVAMIQLVFLGLAGYSAYGNHELSNTRHCAIITSTSTFYSTFHFTFDVCAYVISFTSLMVIYIIHRVRTFNLSTQLNYFLFQRIKKNSQNSYGSKKNPQLGLFLSVTGTAIILVSLPGFIMVGIRWKFFAVSDICVALTYASTGFLAVTNTVLNFIFREEYRNQLKYFLGLRKTAISSIFHVSKGSQHPNKKEFEANTNDGKILKPLRNVKIVNS</sequence>
<keyword evidence="3" id="KW-1185">Reference proteome</keyword>